<dbReference type="GeneID" id="26122783"/>
<evidence type="ECO:0008006" key="3">
    <source>
        <dbReference type="Google" id="ProtNLM"/>
    </source>
</evidence>
<dbReference type="Proteomes" id="UP000142477">
    <property type="component" value="Segment"/>
</dbReference>
<proteinExistence type="predicted"/>
<protein>
    <recommendedName>
        <fullName evidence="3">Internal virion protein</fullName>
    </recommendedName>
</protein>
<dbReference type="OrthoDB" id="7692at10239"/>
<dbReference type="KEGG" id="vg:26122783"/>
<reference evidence="1 2" key="1">
    <citation type="journal article" date="2015" name="Infect. Genet. Evol.">
        <title>Unique genomic organization of a novel Avipoxvirus detected in turkey (Meleagris gallopavo).</title>
        <authorList>
            <person name="Banyai K."/>
            <person name="Palya V."/>
            <person name="Denes B."/>
            <person name="Glavits R."/>
            <person name="Ivanics E."/>
            <person name="Horvath B."/>
            <person name="Farkas S.L."/>
            <person name="Marton S."/>
            <person name="Balint A."/>
            <person name="Gyuranecz M."/>
            <person name="Erdelyi K."/>
            <person name="Dan A."/>
        </authorList>
    </citation>
    <scope>NUCLEOTIDE SEQUENCE [LARGE SCALE GENOMIC DNA]</scope>
    <source>
        <strain evidence="1 2">TKPV-HU1124/2011</strain>
    </source>
</reference>
<dbReference type="Pfam" id="PF03339">
    <property type="entry name" value="Pox_L3_FP4"/>
    <property type="match status" value="1"/>
</dbReference>
<sequence length="303" mass="35415">MSKNNTTTESNRQIPFTEQRLCNYYQEKRRYDLSCYVGDYLNLRKQVCIDEANCWVTLSALVKSGKALGFPLVYGVKDHTYGRTIFFEYFKDMKRNDLDMNKICLSKDILLQVVTVLYSLYKTNIFSDNFKFDLVSIPRSTISLSINHLVIIFNTEYLVVLSMNTHLYKAELPQSCYLDYIIAHECLMVQRNLVPTKYFFEWFIRNHFENISRQYLDIFKVKKNYITTPQINRLVEPGSLVYVMYNDSLIIGITLSEVSLNNIVRVIYSLDGGNVFEIDDFSTADIFMANELITKAMLTNINL</sequence>
<accession>A0A0M3ZCR8</accession>
<name>A0A0M3ZCR8_9POXV</name>
<dbReference type="InterPro" id="IPR005007">
    <property type="entry name" value="Poxvirus_L3/FP4"/>
</dbReference>
<organism evidence="1 2">
    <name type="scientific">Turkeypox virus</name>
    <dbReference type="NCBI Taxonomy" id="336486"/>
    <lineage>
        <taxon>Viruses</taxon>
        <taxon>Varidnaviria</taxon>
        <taxon>Bamfordvirae</taxon>
        <taxon>Nucleocytoviricota</taxon>
        <taxon>Pokkesviricetes</taxon>
        <taxon>Chitovirales</taxon>
        <taxon>Poxviridae</taxon>
        <taxon>Chordopoxvirinae</taxon>
        <taxon>Avipoxvirus</taxon>
        <taxon>Avipoxvirus turkeypox</taxon>
    </lineage>
</organism>
<dbReference type="RefSeq" id="YP_009177114.1">
    <property type="nucleotide sequence ID" value="NC_028238.1"/>
</dbReference>
<evidence type="ECO:0000313" key="1">
    <source>
        <dbReference type="EMBL" id="ALA62467.1"/>
    </source>
</evidence>
<keyword evidence="2" id="KW-1185">Reference proteome</keyword>
<dbReference type="EMBL" id="KP728110">
    <property type="protein sequence ID" value="ALA62467.1"/>
    <property type="molecule type" value="Genomic_DNA"/>
</dbReference>
<evidence type="ECO:0000313" key="2">
    <source>
        <dbReference type="Proteomes" id="UP000142477"/>
    </source>
</evidence>